<sequence>MGRIERADSEGNDTQSKRIEKGRRALSRNRVPLIIGGIISTAVLILIAMLMQSDDNDAEVVNMDSQEFKDLREQARIDHSGKRYEQAIIKLKGALKMRPQNSEVWNDLGATYYALGLEFAGSTWPSWERDLTANTISEGNLELETALREVESGYLVFICTHEMAKQIEQNAKKKGSHVSNRHWSNQSKKVNILVGRTKEFFLKARDSYVAAIDIKPAYDAPYQNLGALYIKIGQLDVGKDNLEKAYKLDPRNDELRMYLRQFKSKEFVTTSKVLTLDEKSD</sequence>
<dbReference type="InterPro" id="IPR019734">
    <property type="entry name" value="TPR_rpt"/>
</dbReference>
<keyword evidence="2" id="KW-0472">Membrane</keyword>
<feature type="region of interest" description="Disordered" evidence="1">
    <location>
        <begin position="1"/>
        <end position="22"/>
    </location>
</feature>
<evidence type="ECO:0008006" key="4">
    <source>
        <dbReference type="Google" id="ProtNLM"/>
    </source>
</evidence>
<dbReference type="Pfam" id="PF13414">
    <property type="entry name" value="TPR_11"/>
    <property type="match status" value="1"/>
</dbReference>
<reference evidence="3" key="1">
    <citation type="submission" date="2018-05" db="EMBL/GenBank/DDBJ databases">
        <authorList>
            <person name="Lanie J.A."/>
            <person name="Ng W.-L."/>
            <person name="Kazmierczak K.M."/>
            <person name="Andrzejewski T.M."/>
            <person name="Davidsen T.M."/>
            <person name="Wayne K.J."/>
            <person name="Tettelin H."/>
            <person name="Glass J.I."/>
            <person name="Rusch D."/>
            <person name="Podicherti R."/>
            <person name="Tsui H.-C.T."/>
            <person name="Winkler M.E."/>
        </authorList>
    </citation>
    <scope>NUCLEOTIDE SEQUENCE</scope>
</reference>
<dbReference type="InterPro" id="IPR011990">
    <property type="entry name" value="TPR-like_helical_dom_sf"/>
</dbReference>
<evidence type="ECO:0000256" key="2">
    <source>
        <dbReference type="SAM" id="Phobius"/>
    </source>
</evidence>
<feature type="transmembrane region" description="Helical" evidence="2">
    <location>
        <begin position="31"/>
        <end position="51"/>
    </location>
</feature>
<evidence type="ECO:0000313" key="3">
    <source>
        <dbReference type="EMBL" id="SVB86480.1"/>
    </source>
</evidence>
<keyword evidence="2" id="KW-1133">Transmembrane helix</keyword>
<dbReference type="Pfam" id="PF13181">
    <property type="entry name" value="TPR_8"/>
    <property type="match status" value="1"/>
</dbReference>
<proteinExistence type="predicted"/>
<dbReference type="PROSITE" id="PS50005">
    <property type="entry name" value="TPR"/>
    <property type="match status" value="1"/>
</dbReference>
<gene>
    <name evidence="3" type="ORF">METZ01_LOCUS239334</name>
</gene>
<dbReference type="SUPFAM" id="SSF48452">
    <property type="entry name" value="TPR-like"/>
    <property type="match status" value="1"/>
</dbReference>
<name>A0A382HGQ3_9ZZZZ</name>
<dbReference type="AlphaFoldDB" id="A0A382HGQ3"/>
<organism evidence="3">
    <name type="scientific">marine metagenome</name>
    <dbReference type="NCBI Taxonomy" id="408172"/>
    <lineage>
        <taxon>unclassified sequences</taxon>
        <taxon>metagenomes</taxon>
        <taxon>ecological metagenomes</taxon>
    </lineage>
</organism>
<accession>A0A382HGQ3</accession>
<dbReference type="Gene3D" id="1.25.40.10">
    <property type="entry name" value="Tetratricopeptide repeat domain"/>
    <property type="match status" value="2"/>
</dbReference>
<keyword evidence="2" id="KW-0812">Transmembrane</keyword>
<protein>
    <recommendedName>
        <fullName evidence="4">Tetratricopeptide repeat-like domain-containing protein</fullName>
    </recommendedName>
</protein>
<evidence type="ECO:0000256" key="1">
    <source>
        <dbReference type="SAM" id="MobiDB-lite"/>
    </source>
</evidence>
<dbReference type="EMBL" id="UINC01061180">
    <property type="protein sequence ID" value="SVB86480.1"/>
    <property type="molecule type" value="Genomic_DNA"/>
</dbReference>